<feature type="transmembrane region" description="Helical" evidence="7">
    <location>
        <begin position="626"/>
        <end position="645"/>
    </location>
</feature>
<comment type="subcellular location">
    <subcellularLocation>
        <location evidence="1">Cell membrane</location>
        <topology evidence="1">Multi-pass membrane protein</topology>
    </subcellularLocation>
</comment>
<dbReference type="InterPro" id="IPR008457">
    <property type="entry name" value="Cu-R_CopD_dom"/>
</dbReference>
<comment type="caution">
    <text evidence="9">The sequence shown here is derived from an EMBL/GenBank/DDBJ whole genome shotgun (WGS) entry which is preliminary data.</text>
</comment>
<keyword evidence="4 7" id="KW-1133">Transmembrane helix</keyword>
<evidence type="ECO:0000313" key="10">
    <source>
        <dbReference type="Proteomes" id="UP000317982"/>
    </source>
</evidence>
<dbReference type="RefSeq" id="WP_142704654.1">
    <property type="nucleotide sequence ID" value="NZ_VIRS01000007.1"/>
</dbReference>
<dbReference type="OrthoDB" id="5241646at2"/>
<dbReference type="EMBL" id="VIRS01000007">
    <property type="protein sequence ID" value="TQS44672.1"/>
    <property type="molecule type" value="Genomic_DNA"/>
</dbReference>
<feature type="transmembrane region" description="Helical" evidence="7">
    <location>
        <begin position="290"/>
        <end position="308"/>
    </location>
</feature>
<feature type="transmembrane region" description="Helical" evidence="7">
    <location>
        <begin position="70"/>
        <end position="87"/>
    </location>
</feature>
<feature type="transmembrane region" description="Helical" evidence="7">
    <location>
        <begin position="557"/>
        <end position="577"/>
    </location>
</feature>
<feature type="transmembrane region" description="Helical" evidence="7">
    <location>
        <begin position="451"/>
        <end position="471"/>
    </location>
</feature>
<evidence type="ECO:0000313" key="9">
    <source>
        <dbReference type="EMBL" id="TQS44672.1"/>
    </source>
</evidence>
<dbReference type="Pfam" id="PF05425">
    <property type="entry name" value="CopD"/>
    <property type="match status" value="1"/>
</dbReference>
<feature type="transmembrane region" description="Helical" evidence="7">
    <location>
        <begin position="678"/>
        <end position="697"/>
    </location>
</feature>
<keyword evidence="10" id="KW-1185">Reference proteome</keyword>
<feature type="transmembrane region" description="Helical" evidence="7">
    <location>
        <begin position="99"/>
        <end position="121"/>
    </location>
</feature>
<evidence type="ECO:0000256" key="4">
    <source>
        <dbReference type="ARBA" id="ARBA00022989"/>
    </source>
</evidence>
<feature type="transmembrane region" description="Helical" evidence="7">
    <location>
        <begin position="597"/>
        <end position="614"/>
    </location>
</feature>
<dbReference type="GO" id="GO:0005886">
    <property type="term" value="C:plasma membrane"/>
    <property type="evidence" value="ECO:0007669"/>
    <property type="project" value="UniProtKB-SubCell"/>
</dbReference>
<protein>
    <submittedName>
        <fullName evidence="9">Cytochrome c oxidase assembly protein</fullName>
    </submittedName>
</protein>
<evidence type="ECO:0000259" key="8">
    <source>
        <dbReference type="Pfam" id="PF05425"/>
    </source>
</evidence>
<evidence type="ECO:0000256" key="7">
    <source>
        <dbReference type="SAM" id="Phobius"/>
    </source>
</evidence>
<sequence length="729" mass="73705">MAARAAVVWVVAAVVAWVLTVSDQLGRPVGEVLTVGALGNVGLETPAGRARAVAVVAAVAALLLVRRAPVAALGAALLGVAPSAFVGDEVVVADLKLAAGAQLLHLLSLTLCTGALGALLLRARSSLAAPRGDMTGPRPAANAPRAASTSTSTSAADSSAASAADASTAADSSAAADSPAAADADPAGAAAASAADPKDRPAGPEGRSAGPVVHPAGSVERLAGPVDRLAGRRNQPAARGTRSALRHSDLQRTAERYSRLSLIAVPVALATGILHAILILAPSDTGLDSAYGRLAALELLALAVVAAIGRWHRTQTIPAIGRGLPGPFLRFAVLELVVLGAATGLTVALSRVPAPLDSGAGAPHHESAGVQMLGFDLPPVVSVGTLATSWTVDLVWLLLCAAAVVGYLRLESRAHRAGIPWPARRGVSWLAGVLVVVVATCSGVGRYTTVFFSVAIVQHLLLALVAPLLLVRATPLTLALRASHPAMLRTPRPPASASTDSAVSASIDSAASASADGAAADAADAADAAAAADGAASDPTGAGAWLRTALTSRTARALTHPATVVLLWAAGPFAIYFTPLFDQARWSYATELLLDGYLLATGVLLAWFVTGPDPRPGGRRPDRTRTLVAAATAAAAATAGALLAGTGRVVAPDWYTGLQRVMLLPWPWGSTSQAQDQAVGGTLLAVVGALAGLLFLADRGAARVLRAARIFGRRRRDSDNHERSRAAAR</sequence>
<feature type="transmembrane region" description="Helical" evidence="7">
    <location>
        <begin position="260"/>
        <end position="278"/>
    </location>
</feature>
<keyword evidence="3 7" id="KW-0812">Transmembrane</keyword>
<dbReference type="Pfam" id="PF09678">
    <property type="entry name" value="Caa3_CtaG"/>
    <property type="match status" value="2"/>
</dbReference>
<reference evidence="9 10" key="1">
    <citation type="submission" date="2019-07" db="EMBL/GenBank/DDBJ databases">
        <title>Cryptosporangium phraense sp. nov., isolated from plant litter.</title>
        <authorList>
            <person name="Suriyachadkun C."/>
        </authorList>
    </citation>
    <scope>NUCLEOTIDE SEQUENCE [LARGE SCALE GENOMIC DNA]</scope>
    <source>
        <strain evidence="9 10">A-T 5661</strain>
    </source>
</reference>
<feature type="transmembrane region" description="Helical" evidence="7">
    <location>
        <begin position="427"/>
        <end position="445"/>
    </location>
</feature>
<feature type="compositionally biased region" description="Low complexity" evidence="6">
    <location>
        <begin position="137"/>
        <end position="159"/>
    </location>
</feature>
<gene>
    <name evidence="9" type="ORF">FL583_11880</name>
</gene>
<feature type="region of interest" description="Disordered" evidence="6">
    <location>
        <begin position="174"/>
        <end position="247"/>
    </location>
</feature>
<feature type="domain" description="Copper resistance protein D" evidence="8">
    <location>
        <begin position="252"/>
        <end position="349"/>
    </location>
</feature>
<keyword evidence="5 7" id="KW-0472">Membrane</keyword>
<feature type="transmembrane region" description="Helical" evidence="7">
    <location>
        <begin position="387"/>
        <end position="407"/>
    </location>
</feature>
<feature type="transmembrane region" description="Helical" evidence="7">
    <location>
        <begin position="328"/>
        <end position="349"/>
    </location>
</feature>
<accession>A0A545ATL9</accession>
<dbReference type="Proteomes" id="UP000317982">
    <property type="component" value="Unassembled WGS sequence"/>
</dbReference>
<dbReference type="InParanoid" id="A0A545ATL9"/>
<dbReference type="AlphaFoldDB" id="A0A545ATL9"/>
<feature type="region of interest" description="Disordered" evidence="6">
    <location>
        <begin position="129"/>
        <end position="159"/>
    </location>
</feature>
<evidence type="ECO:0000256" key="2">
    <source>
        <dbReference type="ARBA" id="ARBA00022475"/>
    </source>
</evidence>
<evidence type="ECO:0000256" key="5">
    <source>
        <dbReference type="ARBA" id="ARBA00023136"/>
    </source>
</evidence>
<dbReference type="InterPro" id="IPR019108">
    <property type="entry name" value="Caa3_assmbl_CtaG-rel"/>
</dbReference>
<feature type="compositionally biased region" description="Low complexity" evidence="6">
    <location>
        <begin position="174"/>
        <end position="195"/>
    </location>
</feature>
<evidence type="ECO:0000256" key="1">
    <source>
        <dbReference type="ARBA" id="ARBA00004651"/>
    </source>
</evidence>
<proteinExistence type="predicted"/>
<organism evidence="9 10">
    <name type="scientific">Cryptosporangium phraense</name>
    <dbReference type="NCBI Taxonomy" id="2593070"/>
    <lineage>
        <taxon>Bacteria</taxon>
        <taxon>Bacillati</taxon>
        <taxon>Actinomycetota</taxon>
        <taxon>Actinomycetes</taxon>
        <taxon>Cryptosporangiales</taxon>
        <taxon>Cryptosporangiaceae</taxon>
        <taxon>Cryptosporangium</taxon>
    </lineage>
</organism>
<evidence type="ECO:0000256" key="3">
    <source>
        <dbReference type="ARBA" id="ARBA00022692"/>
    </source>
</evidence>
<evidence type="ECO:0000256" key="6">
    <source>
        <dbReference type="SAM" id="MobiDB-lite"/>
    </source>
</evidence>
<feature type="transmembrane region" description="Helical" evidence="7">
    <location>
        <begin position="46"/>
        <end position="65"/>
    </location>
</feature>
<keyword evidence="2" id="KW-1003">Cell membrane</keyword>
<name>A0A545ATL9_9ACTN</name>